<dbReference type="CDD" id="cd06158">
    <property type="entry name" value="S2P-M50_like_1"/>
    <property type="match status" value="1"/>
</dbReference>
<evidence type="ECO:0000256" key="11">
    <source>
        <dbReference type="ARBA" id="ARBA00023049"/>
    </source>
</evidence>
<sequence>MRDINHFLNNIHLILPAIVLALTFHEYAHAKVADILGDPTPRREGRLSLNPLDHIDPLGFLMLIFVRFGWAKPVPINPFNFKGDRNRGVILVSLAGPLANLLFAFISTFLFYFSALGFFGPVSSYLYFLSRYLIMYNIYFMLFNLLPIPPLDGSKVLNSILPYNYRYKYYQIEPYAPLILILLLISGLLPIILAPMANSVIRILNTITLSILNLFF</sequence>
<keyword evidence="11" id="KW-0482">Metalloprotease</keyword>
<keyword evidence="7" id="KW-0479">Metal-binding</keyword>
<comment type="similarity">
    <text evidence="3">Belongs to the peptidase M50B family.</text>
</comment>
<evidence type="ECO:0000313" key="15">
    <source>
        <dbReference type="EMBL" id="SES62250.1"/>
    </source>
</evidence>
<reference evidence="16" key="1">
    <citation type="submission" date="2016-10" db="EMBL/GenBank/DDBJ databases">
        <authorList>
            <person name="Varghese N."/>
            <person name="Submissions S."/>
        </authorList>
    </citation>
    <scope>NUCLEOTIDE SEQUENCE [LARGE SCALE GENOMIC DNA]</scope>
    <source>
        <strain evidence="16">DSM 13577</strain>
    </source>
</reference>
<gene>
    <name evidence="15" type="ORF">SAMN03080614_100130</name>
</gene>
<organism evidence="15 16">
    <name type="scientific">Anaerobranca gottschalkii DSM 13577</name>
    <dbReference type="NCBI Taxonomy" id="1120990"/>
    <lineage>
        <taxon>Bacteria</taxon>
        <taxon>Bacillati</taxon>
        <taxon>Bacillota</taxon>
        <taxon>Clostridia</taxon>
        <taxon>Eubacteriales</taxon>
        <taxon>Proteinivoracaceae</taxon>
        <taxon>Anaerobranca</taxon>
    </lineage>
</organism>
<dbReference type="RefSeq" id="WP_091347623.1">
    <property type="nucleotide sequence ID" value="NZ_FOIF01000001.1"/>
</dbReference>
<evidence type="ECO:0000256" key="5">
    <source>
        <dbReference type="ARBA" id="ARBA00022670"/>
    </source>
</evidence>
<proteinExistence type="inferred from homology"/>
<evidence type="ECO:0000256" key="2">
    <source>
        <dbReference type="ARBA" id="ARBA00004651"/>
    </source>
</evidence>
<dbReference type="PANTHER" id="PTHR35864">
    <property type="entry name" value="ZINC METALLOPROTEASE MJ0611-RELATED"/>
    <property type="match status" value="1"/>
</dbReference>
<dbReference type="InterPro" id="IPR052348">
    <property type="entry name" value="Metallopeptidase_M50B"/>
</dbReference>
<feature type="transmembrane region" description="Helical" evidence="13">
    <location>
        <begin position="54"/>
        <end position="70"/>
    </location>
</feature>
<dbReference type="GO" id="GO:0006508">
    <property type="term" value="P:proteolysis"/>
    <property type="evidence" value="ECO:0007669"/>
    <property type="project" value="UniProtKB-KW"/>
</dbReference>
<evidence type="ECO:0000256" key="1">
    <source>
        <dbReference type="ARBA" id="ARBA00001947"/>
    </source>
</evidence>
<protein>
    <submittedName>
        <fullName evidence="15">Zn-dependent protease (Includes SpoIVFB)</fullName>
    </submittedName>
</protein>
<dbReference type="OrthoDB" id="9800627at2"/>
<feature type="transmembrane region" description="Helical" evidence="13">
    <location>
        <begin position="90"/>
        <end position="113"/>
    </location>
</feature>
<comment type="cofactor">
    <cofactor evidence="1">
        <name>Zn(2+)</name>
        <dbReference type="ChEBI" id="CHEBI:29105"/>
    </cofactor>
</comment>
<keyword evidence="16" id="KW-1185">Reference proteome</keyword>
<feature type="transmembrane region" description="Helical" evidence="13">
    <location>
        <begin position="175"/>
        <end position="193"/>
    </location>
</feature>
<dbReference type="GO" id="GO:0008237">
    <property type="term" value="F:metallopeptidase activity"/>
    <property type="evidence" value="ECO:0007669"/>
    <property type="project" value="UniProtKB-KW"/>
</dbReference>
<evidence type="ECO:0000256" key="13">
    <source>
        <dbReference type="SAM" id="Phobius"/>
    </source>
</evidence>
<dbReference type="AlphaFoldDB" id="A0A1H9Y0P9"/>
<evidence type="ECO:0000256" key="4">
    <source>
        <dbReference type="ARBA" id="ARBA00022475"/>
    </source>
</evidence>
<keyword evidence="8" id="KW-0378">Hydrolase</keyword>
<keyword evidence="9" id="KW-0862">Zinc</keyword>
<dbReference type="GO" id="GO:0046872">
    <property type="term" value="F:metal ion binding"/>
    <property type="evidence" value="ECO:0007669"/>
    <property type="project" value="UniProtKB-KW"/>
</dbReference>
<keyword evidence="4" id="KW-1003">Cell membrane</keyword>
<feature type="transmembrane region" description="Helical" evidence="13">
    <location>
        <begin position="125"/>
        <end position="146"/>
    </location>
</feature>
<dbReference type="STRING" id="1120990.SAMN03080614_100130"/>
<accession>A0A1H9Y0P9</accession>
<keyword evidence="5 15" id="KW-0645">Protease</keyword>
<evidence type="ECO:0000256" key="10">
    <source>
        <dbReference type="ARBA" id="ARBA00022989"/>
    </source>
</evidence>
<evidence type="ECO:0000256" key="8">
    <source>
        <dbReference type="ARBA" id="ARBA00022801"/>
    </source>
</evidence>
<name>A0A1H9Y0P9_9FIRM</name>
<evidence type="ECO:0000259" key="14">
    <source>
        <dbReference type="Pfam" id="PF02163"/>
    </source>
</evidence>
<dbReference type="PANTHER" id="PTHR35864:SF1">
    <property type="entry name" value="ZINC METALLOPROTEASE YWHC-RELATED"/>
    <property type="match status" value="1"/>
</dbReference>
<evidence type="ECO:0000313" key="16">
    <source>
        <dbReference type="Proteomes" id="UP000243819"/>
    </source>
</evidence>
<comment type="subcellular location">
    <subcellularLocation>
        <location evidence="2">Cell membrane</location>
        <topology evidence="2">Multi-pass membrane protein</topology>
    </subcellularLocation>
</comment>
<feature type="domain" description="Peptidase M50" evidence="14">
    <location>
        <begin position="130"/>
        <end position="170"/>
    </location>
</feature>
<dbReference type="InterPro" id="IPR044537">
    <property type="entry name" value="Rip2-like"/>
</dbReference>
<dbReference type="EMBL" id="FOIF01000001">
    <property type="protein sequence ID" value="SES62250.1"/>
    <property type="molecule type" value="Genomic_DNA"/>
</dbReference>
<evidence type="ECO:0000256" key="9">
    <source>
        <dbReference type="ARBA" id="ARBA00022833"/>
    </source>
</evidence>
<dbReference type="InterPro" id="IPR008915">
    <property type="entry name" value="Peptidase_M50"/>
</dbReference>
<evidence type="ECO:0000256" key="3">
    <source>
        <dbReference type="ARBA" id="ARBA00007931"/>
    </source>
</evidence>
<dbReference type="GO" id="GO:0005886">
    <property type="term" value="C:plasma membrane"/>
    <property type="evidence" value="ECO:0007669"/>
    <property type="project" value="UniProtKB-SubCell"/>
</dbReference>
<evidence type="ECO:0000256" key="7">
    <source>
        <dbReference type="ARBA" id="ARBA00022723"/>
    </source>
</evidence>
<keyword evidence="12 13" id="KW-0472">Membrane</keyword>
<evidence type="ECO:0000256" key="12">
    <source>
        <dbReference type="ARBA" id="ARBA00023136"/>
    </source>
</evidence>
<evidence type="ECO:0000256" key="6">
    <source>
        <dbReference type="ARBA" id="ARBA00022692"/>
    </source>
</evidence>
<keyword evidence="10 13" id="KW-1133">Transmembrane helix</keyword>
<dbReference type="Pfam" id="PF02163">
    <property type="entry name" value="Peptidase_M50"/>
    <property type="match status" value="1"/>
</dbReference>
<dbReference type="Proteomes" id="UP000243819">
    <property type="component" value="Unassembled WGS sequence"/>
</dbReference>
<keyword evidence="6 13" id="KW-0812">Transmembrane</keyword>